<evidence type="ECO:0000259" key="1">
    <source>
        <dbReference type="Pfam" id="PF12102"/>
    </source>
</evidence>
<keyword evidence="3" id="KW-1185">Reference proteome</keyword>
<gene>
    <name evidence="2" type="ORF">NZD86_00165</name>
</gene>
<proteinExistence type="predicted"/>
<feature type="domain" description="Type IV methyl-directed restriction enzyme EcoKMcrB subunit DNA-binding" evidence="1">
    <location>
        <begin position="8"/>
        <end position="73"/>
    </location>
</feature>
<evidence type="ECO:0000313" key="2">
    <source>
        <dbReference type="EMBL" id="WAH37034.1"/>
    </source>
</evidence>
<organism evidence="2 3">
    <name type="scientific">Alicyclobacillus dauci</name>
    <dbReference type="NCBI Taxonomy" id="1475485"/>
    <lineage>
        <taxon>Bacteria</taxon>
        <taxon>Bacillati</taxon>
        <taxon>Bacillota</taxon>
        <taxon>Bacilli</taxon>
        <taxon>Bacillales</taxon>
        <taxon>Alicyclobacillaceae</taxon>
        <taxon>Alicyclobacillus</taxon>
    </lineage>
</organism>
<dbReference type="RefSeq" id="WP_268044468.1">
    <property type="nucleotide sequence ID" value="NZ_CP104064.1"/>
</dbReference>
<dbReference type="Gene3D" id="3.30.920.90">
    <property type="match status" value="1"/>
</dbReference>
<protein>
    <submittedName>
        <fullName evidence="2">DUF3578 domain-containing protein</fullName>
    </submittedName>
</protein>
<dbReference type="Proteomes" id="UP001164803">
    <property type="component" value="Chromosome"/>
</dbReference>
<accession>A0ABY6Z422</accession>
<dbReference type="EMBL" id="CP104064">
    <property type="protein sequence ID" value="WAH37034.1"/>
    <property type="molecule type" value="Genomic_DNA"/>
</dbReference>
<evidence type="ECO:0000313" key="3">
    <source>
        <dbReference type="Proteomes" id="UP001164803"/>
    </source>
</evidence>
<reference evidence="2" key="1">
    <citation type="submission" date="2022-08" db="EMBL/GenBank/DDBJ databases">
        <title>Alicyclobacillus dauci DSM2870, complete genome.</title>
        <authorList>
            <person name="Wang Q."/>
            <person name="Cai R."/>
            <person name="Wang Z."/>
        </authorList>
    </citation>
    <scope>NUCLEOTIDE SEQUENCE</scope>
    <source>
        <strain evidence="2">DSM 28700</strain>
    </source>
</reference>
<dbReference type="Pfam" id="PF12102">
    <property type="entry name" value="MrcB_N"/>
    <property type="match status" value="1"/>
</dbReference>
<dbReference type="InterPro" id="IPR021961">
    <property type="entry name" value="McrB_DNA-bd"/>
</dbReference>
<sequence>MKEQLERIFNEYPSASLTSGQHPLRQFVSTTTANHFRDLIDTRQYTVKASTGAGNWAAIPWICIFDKDITDSVLLMVSIFVICSEQTCQVFISR</sequence>
<name>A0ABY6Z422_9BACL</name>